<dbReference type="PROSITE" id="PS51257">
    <property type="entry name" value="PROKAR_LIPOPROTEIN"/>
    <property type="match status" value="1"/>
</dbReference>
<comment type="caution">
    <text evidence="1">The sequence shown here is derived from an EMBL/GenBank/DDBJ whole genome shotgun (WGS) entry which is preliminary data.</text>
</comment>
<keyword evidence="2" id="KW-1185">Reference proteome</keyword>
<organism evidence="1 2">
    <name type="scientific">Polaribacter butkevichii</name>
    <dbReference type="NCBI Taxonomy" id="218490"/>
    <lineage>
        <taxon>Bacteria</taxon>
        <taxon>Pseudomonadati</taxon>
        <taxon>Bacteroidota</taxon>
        <taxon>Flavobacteriia</taxon>
        <taxon>Flavobacteriales</taxon>
        <taxon>Flavobacteriaceae</taxon>
    </lineage>
</organism>
<name>A0A2P6C9R5_9FLAO</name>
<gene>
    <name evidence="1" type="ORF">BTO14_16925</name>
</gene>
<dbReference type="EMBL" id="MSCK01000002">
    <property type="protein sequence ID" value="PQJ69675.1"/>
    <property type="molecule type" value="Genomic_DNA"/>
</dbReference>
<protein>
    <recommendedName>
        <fullName evidence="3">Lipoprotein</fullName>
    </recommendedName>
</protein>
<evidence type="ECO:0000313" key="1">
    <source>
        <dbReference type="EMBL" id="PQJ69675.1"/>
    </source>
</evidence>
<reference evidence="1 2" key="1">
    <citation type="submission" date="2016-12" db="EMBL/GenBank/DDBJ databases">
        <title>Trade-off between light-utilization and light-protection in marine flavobacteria.</title>
        <authorList>
            <person name="Kumagai Y."/>
            <person name="Yoshizawa S."/>
            <person name="Kogure K."/>
            <person name="Iwasaki W."/>
        </authorList>
    </citation>
    <scope>NUCLEOTIDE SEQUENCE [LARGE SCALE GENOMIC DNA]</scope>
    <source>
        <strain evidence="1 2">KCTC 12100</strain>
    </source>
</reference>
<sequence>MKKNLIILFVLATTISCGIKTFKLKNGYSRAAINEKVYKNKKHFEKGVLKDIDTQIIYEEYNTTFYSGDKPINVLARKNYENPHTSYEVYKFYENGNFNLFILNRENSELKSNMFDPEFTGWRGVLYSKNGEIKGDLITQVSGMGNVGIIKQTFEFRGDSLLINRKGNSFGKRIYIKRKIPIELLKNNAEW</sequence>
<dbReference type="RefSeq" id="WP_105050585.1">
    <property type="nucleotide sequence ID" value="NZ_CP150661.1"/>
</dbReference>
<evidence type="ECO:0008006" key="3">
    <source>
        <dbReference type="Google" id="ProtNLM"/>
    </source>
</evidence>
<evidence type="ECO:0000313" key="2">
    <source>
        <dbReference type="Proteomes" id="UP000247345"/>
    </source>
</evidence>
<dbReference type="Proteomes" id="UP000247345">
    <property type="component" value="Unassembled WGS sequence"/>
</dbReference>
<proteinExistence type="predicted"/>
<accession>A0A2P6C9R5</accession>
<dbReference type="OrthoDB" id="1362453at2"/>
<dbReference type="AlphaFoldDB" id="A0A2P6C9R5"/>